<dbReference type="FunFam" id="2.130.10.10:FF:000607">
    <property type="entry name" value="Autophagy related 16 like 1"/>
    <property type="match status" value="1"/>
</dbReference>
<feature type="compositionally biased region" description="Polar residues" evidence="15">
    <location>
        <begin position="275"/>
        <end position="286"/>
    </location>
</feature>
<keyword evidence="7" id="KW-0677">Repeat</keyword>
<dbReference type="Pfam" id="PF00400">
    <property type="entry name" value="WD40"/>
    <property type="match status" value="6"/>
</dbReference>
<sequence>MAGRRVECLWKHHVMEQLKQRDRVQRQAFEEIIHQYNRLLERSDLQVVFSERLQTEKYEHQNRHDLSPGVEGGRSDSLQQEMAQMRIKHQEELTELHKKRGELAQSVIELNNQIQQKDKEIQSNEAKMQEYQHQISHLEGECRDLRNSLADLERANQTLRDEYDALQITFSALEEKLRKTTEDNQELVTRWMAEKAQEANKLNAENEKDTRRRQAKLQKDLAEAAKEPLPIEPDDDIEVLSEDAGKATGETSPSRQTSRTPRRASQPPPAGLLDSISNIFGLSDSVQPGLVPSDSRRRSVNSFGSSPESAEVPSSCADVRVPSTALHVFDAHDGEVNAVRFSPGSRLLATGGMDRRVKLWEVASGRCEPKGALTGSNAGITSIEFDSAGSYLLAASNDFASRIWTVDDFRLRHTLTGHSGKVLSARFLLDYTRIVSGSYDRTLKLWDLRSKVCMKTVFAGSSCNDIVCTEQCVMSGHFDKKIRFWDIRSESTVHELELLGRITSLDLNHDRTELLSCSRDDLVKIIDLRSNAVRQTFNAQGFKCGSDFTRVTFSPDGSYVAAGSADGVLYIWNVLTGKLDKTLDKGHSSAINSVSWSPSGVYVASVEKGSKAVLWSDM</sequence>
<dbReference type="InterPro" id="IPR019775">
    <property type="entry name" value="WD40_repeat_CS"/>
</dbReference>
<gene>
    <name evidence="18" type="primary">LOC113058797</name>
</gene>
<feature type="domain" description="Autophagy-related protein 16" evidence="16">
    <location>
        <begin position="13"/>
        <end position="203"/>
    </location>
</feature>
<evidence type="ECO:0000313" key="18">
    <source>
        <dbReference type="RefSeq" id="XP_026082800.1"/>
    </source>
</evidence>
<dbReference type="FunFam" id="2.130.10.10:FF:000337">
    <property type="entry name" value="ATG16 autophagy related 16-like 1 (S. cerevisiae)"/>
    <property type="match status" value="1"/>
</dbReference>
<dbReference type="FunFam" id="2.130.10.10:FF:000155">
    <property type="entry name" value="Autophagy-related protein 16-1 isoform 1"/>
    <property type="match status" value="1"/>
</dbReference>
<evidence type="ECO:0000256" key="8">
    <source>
        <dbReference type="ARBA" id="ARBA00022927"/>
    </source>
</evidence>
<dbReference type="GO" id="GO:0043495">
    <property type="term" value="F:protein-membrane adaptor activity"/>
    <property type="evidence" value="ECO:0007669"/>
    <property type="project" value="TreeGrafter"/>
</dbReference>
<evidence type="ECO:0000313" key="17">
    <source>
        <dbReference type="Proteomes" id="UP000515129"/>
    </source>
</evidence>
<dbReference type="InterPro" id="IPR001680">
    <property type="entry name" value="WD40_rpt"/>
</dbReference>
<keyword evidence="8" id="KW-0653">Protein transport</keyword>
<dbReference type="GO" id="GO:0042802">
    <property type="term" value="F:identical protein binding"/>
    <property type="evidence" value="ECO:0007669"/>
    <property type="project" value="UniProtKB-ARBA"/>
</dbReference>
<proteinExistence type="inferred from homology"/>
<dbReference type="GO" id="GO:0016237">
    <property type="term" value="P:microautophagy"/>
    <property type="evidence" value="ECO:0007669"/>
    <property type="project" value="UniProtKB-ARBA"/>
</dbReference>
<dbReference type="GO" id="GO:0034274">
    <property type="term" value="C:Atg12-Atg5-Atg16 complex"/>
    <property type="evidence" value="ECO:0007669"/>
    <property type="project" value="TreeGrafter"/>
</dbReference>
<dbReference type="GO" id="GO:0015031">
    <property type="term" value="P:protein transport"/>
    <property type="evidence" value="ECO:0007669"/>
    <property type="project" value="UniProtKB-KW"/>
</dbReference>
<dbReference type="PANTHER" id="PTHR19878">
    <property type="entry name" value="AUTOPHAGY PROTEIN 16-LIKE"/>
    <property type="match status" value="1"/>
</dbReference>
<evidence type="ECO:0000256" key="7">
    <source>
        <dbReference type="ARBA" id="ARBA00022737"/>
    </source>
</evidence>
<organism evidence="17 18">
    <name type="scientific">Carassius auratus</name>
    <name type="common">Goldfish</name>
    <dbReference type="NCBI Taxonomy" id="7957"/>
    <lineage>
        <taxon>Eukaryota</taxon>
        <taxon>Metazoa</taxon>
        <taxon>Chordata</taxon>
        <taxon>Craniata</taxon>
        <taxon>Vertebrata</taxon>
        <taxon>Euteleostomi</taxon>
        <taxon>Actinopterygii</taxon>
        <taxon>Neopterygii</taxon>
        <taxon>Teleostei</taxon>
        <taxon>Ostariophysi</taxon>
        <taxon>Cypriniformes</taxon>
        <taxon>Cyprinidae</taxon>
        <taxon>Cyprininae</taxon>
        <taxon>Carassius</taxon>
    </lineage>
</organism>
<evidence type="ECO:0000259" key="16">
    <source>
        <dbReference type="Pfam" id="PF08614"/>
    </source>
</evidence>
<dbReference type="InterPro" id="IPR036322">
    <property type="entry name" value="WD40_repeat_dom_sf"/>
</dbReference>
<evidence type="ECO:0000256" key="4">
    <source>
        <dbReference type="ARBA" id="ARBA00022448"/>
    </source>
</evidence>
<dbReference type="PROSITE" id="PS00678">
    <property type="entry name" value="WD_REPEATS_1"/>
    <property type="match status" value="3"/>
</dbReference>
<keyword evidence="6 13" id="KW-0853">WD repeat</keyword>
<feature type="region of interest" description="Disordered" evidence="15">
    <location>
        <begin position="243"/>
        <end position="316"/>
    </location>
</feature>
<protein>
    <recommendedName>
        <fullName evidence="12">APG16-like 1</fullName>
    </recommendedName>
</protein>
<comment type="similarity">
    <text evidence="3">Belongs to the WD repeat ATG16 family.</text>
</comment>
<feature type="repeat" description="WD" evidence="13">
    <location>
        <begin position="584"/>
        <end position="618"/>
    </location>
</feature>
<dbReference type="GO" id="GO:0034497">
    <property type="term" value="P:protein localization to phagophore assembly site"/>
    <property type="evidence" value="ECO:0007669"/>
    <property type="project" value="UniProtKB-ARBA"/>
</dbReference>
<feature type="repeat" description="WD" evidence="13">
    <location>
        <begin position="415"/>
        <end position="456"/>
    </location>
</feature>
<evidence type="ECO:0000256" key="1">
    <source>
        <dbReference type="ARBA" id="ARBA00004496"/>
    </source>
</evidence>
<name>A0A6P6LDY0_CARAU</name>
<dbReference type="PANTHER" id="PTHR19878:SF6">
    <property type="entry name" value="AUTOPHAGY-RELATED PROTEIN 16-1"/>
    <property type="match status" value="1"/>
</dbReference>
<dbReference type="Proteomes" id="UP000515129">
    <property type="component" value="Chromosome 40"/>
</dbReference>
<dbReference type="PROSITE" id="PS50082">
    <property type="entry name" value="WD_REPEATS_2"/>
    <property type="match status" value="6"/>
</dbReference>
<keyword evidence="10 14" id="KW-0175">Coiled coil</keyword>
<dbReference type="Gene3D" id="1.20.5.170">
    <property type="match status" value="1"/>
</dbReference>
<evidence type="ECO:0000256" key="5">
    <source>
        <dbReference type="ARBA" id="ARBA00022490"/>
    </source>
</evidence>
<dbReference type="FunFam" id="1.20.5.170:FF:000039">
    <property type="entry name" value="Autophagy-related protein 16-1 isoform 1"/>
    <property type="match status" value="1"/>
</dbReference>
<keyword evidence="4" id="KW-0813">Transport</keyword>
<evidence type="ECO:0000256" key="3">
    <source>
        <dbReference type="ARBA" id="ARBA00009271"/>
    </source>
</evidence>
<dbReference type="GeneID" id="113058797"/>
<evidence type="ECO:0000256" key="12">
    <source>
        <dbReference type="ARBA" id="ARBA00076334"/>
    </source>
</evidence>
<dbReference type="CDD" id="cd22887">
    <property type="entry name" value="Atg16_CCD"/>
    <property type="match status" value="1"/>
</dbReference>
<dbReference type="PROSITE" id="PS50294">
    <property type="entry name" value="WD_REPEATS_REGION"/>
    <property type="match status" value="4"/>
</dbReference>
<keyword evidence="9" id="KW-0072">Autophagy</keyword>
<dbReference type="Pfam" id="PF08614">
    <property type="entry name" value="ATG16"/>
    <property type="match status" value="1"/>
</dbReference>
<comment type="subcellular location">
    <subcellularLocation>
        <location evidence="1">Cytoplasm</location>
    </subcellularLocation>
    <subcellularLocation>
        <location evidence="2">Preautophagosomal structure membrane</location>
        <topology evidence="2">Peripheral membrane protein</topology>
    </subcellularLocation>
</comment>
<evidence type="ECO:0000256" key="6">
    <source>
        <dbReference type="ARBA" id="ARBA00022574"/>
    </source>
</evidence>
<evidence type="ECO:0000256" key="15">
    <source>
        <dbReference type="SAM" id="MobiDB-lite"/>
    </source>
</evidence>
<evidence type="ECO:0000256" key="14">
    <source>
        <dbReference type="SAM" id="Coils"/>
    </source>
</evidence>
<dbReference type="InterPro" id="IPR015943">
    <property type="entry name" value="WD40/YVTN_repeat-like_dom_sf"/>
</dbReference>
<evidence type="ECO:0000256" key="11">
    <source>
        <dbReference type="ARBA" id="ARBA00023136"/>
    </source>
</evidence>
<feature type="compositionally biased region" description="Low complexity" evidence="15">
    <location>
        <begin position="251"/>
        <end position="265"/>
    </location>
</feature>
<dbReference type="PRINTS" id="PR00320">
    <property type="entry name" value="GPROTEINBRPT"/>
</dbReference>
<dbReference type="AlphaFoldDB" id="A0A6P6LDY0"/>
<reference evidence="18" key="1">
    <citation type="submission" date="2025-08" db="UniProtKB">
        <authorList>
            <consortium name="RefSeq"/>
        </authorList>
    </citation>
    <scope>IDENTIFICATION</scope>
    <source>
        <strain evidence="18">Wakin</strain>
        <tissue evidence="18">Muscle</tissue>
    </source>
</reference>
<dbReference type="GO" id="GO:0000421">
    <property type="term" value="C:autophagosome membrane"/>
    <property type="evidence" value="ECO:0007669"/>
    <property type="project" value="TreeGrafter"/>
</dbReference>
<evidence type="ECO:0000256" key="13">
    <source>
        <dbReference type="PROSITE-ProRule" id="PRU00221"/>
    </source>
</evidence>
<dbReference type="GO" id="GO:0034045">
    <property type="term" value="C:phagophore assembly site membrane"/>
    <property type="evidence" value="ECO:0007669"/>
    <property type="project" value="UniProtKB-SubCell"/>
</dbReference>
<evidence type="ECO:0000256" key="9">
    <source>
        <dbReference type="ARBA" id="ARBA00023006"/>
    </source>
</evidence>
<dbReference type="InterPro" id="IPR013923">
    <property type="entry name" value="Autophagy-rel_prot_16_dom"/>
</dbReference>
<dbReference type="Gene3D" id="2.130.10.10">
    <property type="entry name" value="YVTN repeat-like/Quinoprotein amine dehydrogenase"/>
    <property type="match status" value="3"/>
</dbReference>
<dbReference type="InterPro" id="IPR045160">
    <property type="entry name" value="ATG16"/>
</dbReference>
<keyword evidence="17" id="KW-1185">Reference proteome</keyword>
<feature type="repeat" description="WD" evidence="13">
    <location>
        <begin position="329"/>
        <end position="370"/>
    </location>
</feature>
<dbReference type="GO" id="GO:0005829">
    <property type="term" value="C:cytosol"/>
    <property type="evidence" value="ECO:0007669"/>
    <property type="project" value="UniProtKB-ARBA"/>
</dbReference>
<keyword evidence="11" id="KW-0472">Membrane</keyword>
<evidence type="ECO:0000256" key="2">
    <source>
        <dbReference type="ARBA" id="ARBA00004623"/>
    </source>
</evidence>
<dbReference type="CDD" id="cd00200">
    <property type="entry name" value="WD40"/>
    <property type="match status" value="1"/>
</dbReference>
<feature type="repeat" description="WD" evidence="13">
    <location>
        <begin position="373"/>
        <end position="414"/>
    </location>
</feature>
<feature type="repeat" description="WD" evidence="13">
    <location>
        <begin position="473"/>
        <end position="495"/>
    </location>
</feature>
<dbReference type="SUPFAM" id="SSF50978">
    <property type="entry name" value="WD40 repeat-like"/>
    <property type="match status" value="1"/>
</dbReference>
<evidence type="ECO:0000256" key="10">
    <source>
        <dbReference type="ARBA" id="ARBA00023054"/>
    </source>
</evidence>
<dbReference type="RefSeq" id="XP_026082800.1">
    <property type="nucleotide sequence ID" value="XM_026227015.1"/>
</dbReference>
<keyword evidence="5" id="KW-0963">Cytoplasm</keyword>
<accession>A0A6P6LDY0</accession>
<feature type="coiled-coil region" evidence="14">
    <location>
        <begin position="75"/>
        <end position="227"/>
    </location>
</feature>
<dbReference type="InterPro" id="IPR020472">
    <property type="entry name" value="WD40_PAC1"/>
</dbReference>
<feature type="repeat" description="WD" evidence="13">
    <location>
        <begin position="551"/>
        <end position="582"/>
    </location>
</feature>
<dbReference type="SMART" id="SM00320">
    <property type="entry name" value="WD40"/>
    <property type="match status" value="7"/>
</dbReference>